<evidence type="ECO:0000313" key="2">
    <source>
        <dbReference type="EMBL" id="QVL33332.1"/>
    </source>
</evidence>
<accession>A0A8E6B8J0</accession>
<reference evidence="2" key="1">
    <citation type="submission" date="2021-05" db="EMBL/GenBank/DDBJ databases">
        <title>Complete genome sequence of the cellulolytic planctomycete Telmatocola sphagniphila SP2T and characterization of the first cellulase from planctomycetes.</title>
        <authorList>
            <person name="Rakitin A.L."/>
            <person name="Beletsky A.V."/>
            <person name="Naumoff D.G."/>
            <person name="Kulichevskaya I.S."/>
            <person name="Mardanov A.V."/>
            <person name="Ravin N.V."/>
            <person name="Dedysh S.N."/>
        </authorList>
    </citation>
    <scope>NUCLEOTIDE SEQUENCE</scope>
    <source>
        <strain evidence="2">SP2T</strain>
    </source>
</reference>
<proteinExistence type="predicted"/>
<keyword evidence="3" id="KW-1185">Reference proteome</keyword>
<dbReference type="Gene3D" id="1.10.405.10">
    <property type="entry name" value="Guanine Nucleotide Dissociation Inhibitor, domain 1"/>
    <property type="match status" value="1"/>
</dbReference>
<dbReference type="RefSeq" id="WP_213498222.1">
    <property type="nucleotide sequence ID" value="NZ_CP074694.1"/>
</dbReference>
<dbReference type="InterPro" id="IPR002937">
    <property type="entry name" value="Amino_oxidase"/>
</dbReference>
<dbReference type="SUPFAM" id="SSF51905">
    <property type="entry name" value="FAD/NAD(P)-binding domain"/>
    <property type="match status" value="1"/>
</dbReference>
<feature type="domain" description="Amine oxidase" evidence="1">
    <location>
        <begin position="12"/>
        <end position="410"/>
    </location>
</feature>
<dbReference type="PANTHER" id="PTHR42841">
    <property type="entry name" value="AMINE OXIDASE"/>
    <property type="match status" value="1"/>
</dbReference>
<evidence type="ECO:0000259" key="1">
    <source>
        <dbReference type="Pfam" id="PF01593"/>
    </source>
</evidence>
<dbReference type="KEGG" id="tsph:KIH39_05305"/>
<dbReference type="Proteomes" id="UP000676194">
    <property type="component" value="Chromosome"/>
</dbReference>
<dbReference type="GO" id="GO:0016491">
    <property type="term" value="F:oxidoreductase activity"/>
    <property type="evidence" value="ECO:0007669"/>
    <property type="project" value="InterPro"/>
</dbReference>
<dbReference type="Gene3D" id="3.90.660.10">
    <property type="match status" value="1"/>
</dbReference>
<protein>
    <submittedName>
        <fullName evidence="2">FAD-dependent oxidoreductase</fullName>
    </submittedName>
</protein>
<organism evidence="2 3">
    <name type="scientific">Telmatocola sphagniphila</name>
    <dbReference type="NCBI Taxonomy" id="1123043"/>
    <lineage>
        <taxon>Bacteria</taxon>
        <taxon>Pseudomonadati</taxon>
        <taxon>Planctomycetota</taxon>
        <taxon>Planctomycetia</taxon>
        <taxon>Gemmatales</taxon>
        <taxon>Gemmataceae</taxon>
    </lineage>
</organism>
<name>A0A8E6B8J0_9BACT</name>
<dbReference type="Gene3D" id="3.50.50.60">
    <property type="entry name" value="FAD/NAD(P)-binding domain"/>
    <property type="match status" value="2"/>
</dbReference>
<evidence type="ECO:0000313" key="3">
    <source>
        <dbReference type="Proteomes" id="UP000676194"/>
    </source>
</evidence>
<sequence length="416" mass="45715">MTPEITIIGAGLAGLSCARHLQEAGKSFQILEASDRVGGRIATDRVDGFQLDRGFQVFLDAYPEAQKILDYSQLNLRAFEPGALIRHKEKFHLFADPWRKPLSGLRSLFAPIGTFRDKWKVAGLRSAVKNASIENLFQRANTTTQQALVNRGFSSSITNTFFKPFLGGIFLDPALQTSSRMFEFVFKMFSLGRACLPAKGMQAIPDQLAKNLPRSSIRLSTRVDDLDSGLIVTESGEKIPSKVIVVATEAPAANKLLNGDFHTHPQGVTCLYYASPQAPIHKPILVLNGEGSGPVNNLCVPNLVAPEYAPTGQNLISITVINGGMQPFEALELEVLAQMERWFGDQVKTWRHLKTYQIPFALPSQPAAVLEKPQREVRLKKGLYVCGDHRDTASIQGAFVSGRRTAEAVLEELAAK</sequence>
<dbReference type="AlphaFoldDB" id="A0A8E6B8J0"/>
<dbReference type="Pfam" id="PF01593">
    <property type="entry name" value="Amino_oxidase"/>
    <property type="match status" value="1"/>
</dbReference>
<dbReference type="InterPro" id="IPR036188">
    <property type="entry name" value="FAD/NAD-bd_sf"/>
</dbReference>
<gene>
    <name evidence="2" type="ORF">KIH39_05305</name>
</gene>
<dbReference type="EMBL" id="CP074694">
    <property type="protein sequence ID" value="QVL33332.1"/>
    <property type="molecule type" value="Genomic_DNA"/>
</dbReference>